<evidence type="ECO:0000256" key="1">
    <source>
        <dbReference type="ARBA" id="ARBA00008325"/>
    </source>
</evidence>
<sequence length="128" mass="14538">MDTSVFADIAGSVNILSRVRGRVFRFFRWRRHIPEYVSWDEARQRGFDSSTFAINEDDPRRGFARDAAEEVQRLMDSHGVDFDQARVLLVQRQMRDNGIDPETGLPLDPRAVFPTVNTDTAAPPAVSS</sequence>
<evidence type="ECO:0000256" key="2">
    <source>
        <dbReference type="ARBA" id="ARBA00022729"/>
    </source>
</evidence>
<keyword evidence="2" id="KW-0732">Signal</keyword>
<evidence type="ECO:0000313" key="5">
    <source>
        <dbReference type="Proteomes" id="UP001211907"/>
    </source>
</evidence>
<dbReference type="Pfam" id="PF09435">
    <property type="entry name" value="DUF2015"/>
    <property type="match status" value="1"/>
</dbReference>
<keyword evidence="5" id="KW-1185">Reference proteome</keyword>
<comment type="caution">
    <text evidence="4">The sequence shown here is derived from an EMBL/GenBank/DDBJ whole genome shotgun (WGS) entry which is preliminary data.</text>
</comment>
<dbReference type="Proteomes" id="UP001211907">
    <property type="component" value="Unassembled WGS sequence"/>
</dbReference>
<feature type="compositionally biased region" description="Polar residues" evidence="3">
    <location>
        <begin position="115"/>
        <end position="128"/>
    </location>
</feature>
<dbReference type="PANTHER" id="PTHR28023">
    <property type="entry name" value="UPF0357 PROTEIN YCL012C"/>
    <property type="match status" value="1"/>
</dbReference>
<feature type="region of interest" description="Disordered" evidence="3">
    <location>
        <begin position="98"/>
        <end position="128"/>
    </location>
</feature>
<reference evidence="4" key="1">
    <citation type="submission" date="2020-05" db="EMBL/GenBank/DDBJ databases">
        <title>Phylogenomic resolution of chytrid fungi.</title>
        <authorList>
            <person name="Stajich J.E."/>
            <person name="Amses K."/>
            <person name="Simmons R."/>
            <person name="Seto K."/>
            <person name="Myers J."/>
            <person name="Bonds A."/>
            <person name="Quandt C.A."/>
            <person name="Barry K."/>
            <person name="Liu P."/>
            <person name="Grigoriev I."/>
            <person name="Longcore J.E."/>
            <person name="James T.Y."/>
        </authorList>
    </citation>
    <scope>NUCLEOTIDE SEQUENCE</scope>
    <source>
        <strain evidence="4">JEL0513</strain>
    </source>
</reference>
<evidence type="ECO:0000313" key="4">
    <source>
        <dbReference type="EMBL" id="KAJ3131119.1"/>
    </source>
</evidence>
<comment type="similarity">
    <text evidence="1">Belongs to the UPF0357 family.</text>
</comment>
<protein>
    <submittedName>
        <fullName evidence="4">Uncharacterized protein</fullName>
    </submittedName>
</protein>
<dbReference type="InterPro" id="IPR018559">
    <property type="entry name" value="DUF2015"/>
</dbReference>
<accession>A0AAD5T521</accession>
<dbReference type="AlphaFoldDB" id="A0AAD5T521"/>
<name>A0AAD5T521_9FUNG</name>
<proteinExistence type="inferred from homology"/>
<evidence type="ECO:0000256" key="3">
    <source>
        <dbReference type="SAM" id="MobiDB-lite"/>
    </source>
</evidence>
<dbReference type="EMBL" id="JADGJH010000316">
    <property type="protein sequence ID" value="KAJ3131119.1"/>
    <property type="molecule type" value="Genomic_DNA"/>
</dbReference>
<dbReference type="PANTHER" id="PTHR28023:SF1">
    <property type="entry name" value="UPF0357 PROTEIN YCL012C"/>
    <property type="match status" value="1"/>
</dbReference>
<organism evidence="4 5">
    <name type="scientific">Physocladia obscura</name>
    <dbReference type="NCBI Taxonomy" id="109957"/>
    <lineage>
        <taxon>Eukaryota</taxon>
        <taxon>Fungi</taxon>
        <taxon>Fungi incertae sedis</taxon>
        <taxon>Chytridiomycota</taxon>
        <taxon>Chytridiomycota incertae sedis</taxon>
        <taxon>Chytridiomycetes</taxon>
        <taxon>Chytridiales</taxon>
        <taxon>Chytriomycetaceae</taxon>
        <taxon>Physocladia</taxon>
    </lineage>
</organism>
<gene>
    <name evidence="4" type="ORF">HK100_006778</name>
</gene>